<dbReference type="Gene3D" id="2.40.50.140">
    <property type="entry name" value="Nucleic acid-binding proteins"/>
    <property type="match status" value="1"/>
</dbReference>
<dbReference type="CDD" id="cd04453">
    <property type="entry name" value="S1_RNase_E"/>
    <property type="match status" value="1"/>
</dbReference>
<evidence type="ECO:0000259" key="6">
    <source>
        <dbReference type="PROSITE" id="PS50126"/>
    </source>
</evidence>
<dbReference type="EC" id="3.1.26.-" evidence="7"/>
<dbReference type="InterPro" id="IPR019307">
    <property type="entry name" value="RNA-bd_AU-1/RNase_E/G"/>
</dbReference>
<keyword evidence="3 7" id="KW-0378">Hydrolase</keyword>
<dbReference type="PANTHER" id="PTHR30001">
    <property type="entry name" value="RIBONUCLEASE"/>
    <property type="match status" value="1"/>
</dbReference>
<evidence type="ECO:0000256" key="1">
    <source>
        <dbReference type="ARBA" id="ARBA00001946"/>
    </source>
</evidence>
<sequence length="379" mass="43538">MAYTEIVITRFGDHLVSMLLKDGHPVEFQCVSEKNKVDIGNIYIGVVKNVVKNINGAFVEFDQDEIGFLSMRHRQYKAGDEVLVQIKKEATEEKRPMLSDQIELTGEYLVLTSDKLSVGISNKIHQKEKKQELKEMAEPLVTQEYGFILRTEAAKANKEDVLMEADQLSAKYHEIVSKRQYRKVPHLVDTNYDALEVLVHDIKPGSIDRIVTDQEEVGEQLKEKGYEVSLCSYMAGDIERRYRFRHYLSEVFKRKIFMKSGGFLYIEQTEAMAVIDVNTGKSIGKKNQEAHIKKINLEAAKEAARQIRLRNLSGIIMIDFIDMKSKDDEKELLQVMQNYLNGDSKKAVAVDITKLGIMEITRKKEKNPIFRQISIDILK</sequence>
<comment type="cofactor">
    <cofactor evidence="1">
        <name>Mg(2+)</name>
        <dbReference type="ChEBI" id="CHEBI:18420"/>
    </cofactor>
</comment>
<dbReference type="EMBL" id="CACRSX010000005">
    <property type="protein sequence ID" value="VYS73018.1"/>
    <property type="molecule type" value="Genomic_DNA"/>
</dbReference>
<dbReference type="PROSITE" id="PS50126">
    <property type="entry name" value="S1"/>
    <property type="match status" value="1"/>
</dbReference>
<proteinExistence type="predicted"/>
<dbReference type="GO" id="GO:0006364">
    <property type="term" value="P:rRNA processing"/>
    <property type="evidence" value="ECO:0007669"/>
    <property type="project" value="TreeGrafter"/>
</dbReference>
<organism evidence="7">
    <name type="scientific">Anaerostipes hadrus</name>
    <dbReference type="NCBI Taxonomy" id="649756"/>
    <lineage>
        <taxon>Bacteria</taxon>
        <taxon>Bacillati</taxon>
        <taxon>Bacillota</taxon>
        <taxon>Clostridia</taxon>
        <taxon>Lachnospirales</taxon>
        <taxon>Lachnospiraceae</taxon>
        <taxon>Anaerostipes</taxon>
    </lineage>
</organism>
<dbReference type="GO" id="GO:0016787">
    <property type="term" value="F:hydrolase activity"/>
    <property type="evidence" value="ECO:0007669"/>
    <property type="project" value="UniProtKB-KW"/>
</dbReference>
<dbReference type="RefSeq" id="WP_156722433.1">
    <property type="nucleotide sequence ID" value="NZ_CACRSX010000005.1"/>
</dbReference>
<gene>
    <name evidence="7" type="primary">rng</name>
    <name evidence="7" type="ORF">AHLFYP4_00145</name>
</gene>
<dbReference type="PANTHER" id="PTHR30001:SF0">
    <property type="entry name" value="RIBONUCLEASE G"/>
    <property type="match status" value="1"/>
</dbReference>
<evidence type="ECO:0000256" key="4">
    <source>
        <dbReference type="ARBA" id="ARBA00022842"/>
    </source>
</evidence>
<dbReference type="GO" id="GO:0005737">
    <property type="term" value="C:cytoplasm"/>
    <property type="evidence" value="ECO:0007669"/>
    <property type="project" value="TreeGrafter"/>
</dbReference>
<dbReference type="AlphaFoldDB" id="A0A6N2QXW3"/>
<dbReference type="Pfam" id="PF10150">
    <property type="entry name" value="RNase_E_G"/>
    <property type="match status" value="1"/>
</dbReference>
<dbReference type="SMART" id="SM00316">
    <property type="entry name" value="S1"/>
    <property type="match status" value="1"/>
</dbReference>
<dbReference type="InterPro" id="IPR012340">
    <property type="entry name" value="NA-bd_OB-fold"/>
</dbReference>
<evidence type="ECO:0000256" key="2">
    <source>
        <dbReference type="ARBA" id="ARBA00022723"/>
    </source>
</evidence>
<dbReference type="SUPFAM" id="SSF50249">
    <property type="entry name" value="Nucleic acid-binding proteins"/>
    <property type="match status" value="1"/>
</dbReference>
<feature type="domain" description="S1 motif" evidence="6">
    <location>
        <begin position="40"/>
        <end position="101"/>
    </location>
</feature>
<accession>A0A6N2QXW3</accession>
<dbReference type="InterPro" id="IPR003029">
    <property type="entry name" value="S1_domain"/>
</dbReference>
<dbReference type="InterPro" id="IPR004659">
    <property type="entry name" value="RNase_E/G"/>
</dbReference>
<dbReference type="GO" id="GO:0046872">
    <property type="term" value="F:metal ion binding"/>
    <property type="evidence" value="ECO:0007669"/>
    <property type="project" value="UniProtKB-KW"/>
</dbReference>
<evidence type="ECO:0000313" key="7">
    <source>
        <dbReference type="EMBL" id="VYS73018.1"/>
    </source>
</evidence>
<name>A0A6N2QXW3_ANAHA</name>
<dbReference type="GO" id="GO:0003723">
    <property type="term" value="F:RNA binding"/>
    <property type="evidence" value="ECO:0007669"/>
    <property type="project" value="UniProtKB-KW"/>
</dbReference>
<evidence type="ECO:0000256" key="3">
    <source>
        <dbReference type="ARBA" id="ARBA00022801"/>
    </source>
</evidence>
<evidence type="ECO:0000256" key="5">
    <source>
        <dbReference type="ARBA" id="ARBA00022884"/>
    </source>
</evidence>
<reference evidence="7" key="1">
    <citation type="submission" date="2019-11" db="EMBL/GenBank/DDBJ databases">
        <authorList>
            <person name="Feng L."/>
        </authorList>
    </citation>
    <scope>NUCLEOTIDE SEQUENCE</scope>
    <source>
        <strain evidence="7">AhadrusLFYP4</strain>
    </source>
</reference>
<dbReference type="GO" id="GO:0004540">
    <property type="term" value="F:RNA nuclease activity"/>
    <property type="evidence" value="ECO:0007669"/>
    <property type="project" value="InterPro"/>
</dbReference>
<keyword evidence="2" id="KW-0479">Metal-binding</keyword>
<keyword evidence="4" id="KW-0460">Magnesium</keyword>
<protein>
    <submittedName>
        <fullName evidence="7">Ribonuclease G</fullName>
        <ecNumber evidence="7">3.1.26.-</ecNumber>
    </submittedName>
</protein>
<keyword evidence="5" id="KW-0694">RNA-binding</keyword>